<dbReference type="Pfam" id="PF01855">
    <property type="entry name" value="POR_N"/>
    <property type="match status" value="1"/>
</dbReference>
<dbReference type="EMBL" id="JASKYM010000007">
    <property type="protein sequence ID" value="MDK2564420.1"/>
    <property type="molecule type" value="Genomic_DNA"/>
</dbReference>
<reference evidence="4 5" key="1">
    <citation type="submission" date="2023-05" db="EMBL/GenBank/DDBJ databases">
        <title>Rombocin, a short stable natural nisin variant, displays selective antimicrobial activity against Listeria monocytogenes and employs dual mode of action to kill target bacterial strains.</title>
        <authorList>
            <person name="Wambui J."/>
            <person name="Stephan R."/>
            <person name="Kuipers O.P."/>
        </authorList>
    </citation>
    <scope>NUCLEOTIDE SEQUENCE [LARGE SCALE GENOMIC DNA]</scope>
    <source>
        <strain evidence="4 5">RC002</strain>
    </source>
</reference>
<dbReference type="SUPFAM" id="SSF52518">
    <property type="entry name" value="Thiamin diphosphate-binding fold (THDP-binding)"/>
    <property type="match status" value="1"/>
</dbReference>
<comment type="caution">
    <text evidence="4">The sequence shown here is derived from an EMBL/GenBank/DDBJ whole genome shotgun (WGS) entry which is preliminary data.</text>
</comment>
<dbReference type="InterPro" id="IPR009014">
    <property type="entry name" value="Transketo_C/PFOR_II"/>
</dbReference>
<name>A0ABT7EBV2_9FIRM</name>
<evidence type="ECO:0000259" key="2">
    <source>
        <dbReference type="Pfam" id="PF01855"/>
    </source>
</evidence>
<feature type="domain" description="Pyruvate flavodoxin/ferredoxin oxidoreductase pyrimidine binding" evidence="2">
    <location>
        <begin position="14"/>
        <end position="203"/>
    </location>
</feature>
<dbReference type="PANTHER" id="PTHR43088:SF1">
    <property type="entry name" value="SUBUNIT OF PYRUVATE:FLAVODOXIN OXIDOREDUCTASE"/>
    <property type="match status" value="1"/>
</dbReference>
<dbReference type="Gene3D" id="3.40.50.970">
    <property type="match status" value="1"/>
</dbReference>
<dbReference type="InterPro" id="IPR052368">
    <property type="entry name" value="2-oxoacid_oxidoreductase"/>
</dbReference>
<protein>
    <submittedName>
        <fullName evidence="4">3-methyl-2-oxobutanoate dehydrogenase subunit VorB</fullName>
    </submittedName>
</protein>
<dbReference type="Pfam" id="PF17147">
    <property type="entry name" value="PFOR_II"/>
    <property type="match status" value="1"/>
</dbReference>
<keyword evidence="1" id="KW-0560">Oxidoreductase</keyword>
<evidence type="ECO:0000313" key="5">
    <source>
        <dbReference type="Proteomes" id="UP001301012"/>
    </source>
</evidence>
<feature type="domain" description="Pyruvate:ferredoxin oxidoreductase core" evidence="3">
    <location>
        <begin position="247"/>
        <end position="338"/>
    </location>
</feature>
<dbReference type="SUPFAM" id="SSF52922">
    <property type="entry name" value="TK C-terminal domain-like"/>
    <property type="match status" value="1"/>
</dbReference>
<dbReference type="InterPro" id="IPR033412">
    <property type="entry name" value="PFOR_II"/>
</dbReference>
<gene>
    <name evidence="4" type="ORF">QOZ84_12735</name>
</gene>
<dbReference type="PANTHER" id="PTHR43088">
    <property type="entry name" value="SUBUNIT OF PYRUVATE:FLAVODOXIN OXIDOREDUCTASE-RELATED"/>
    <property type="match status" value="1"/>
</dbReference>
<dbReference type="Proteomes" id="UP001301012">
    <property type="component" value="Unassembled WGS sequence"/>
</dbReference>
<proteinExistence type="predicted"/>
<dbReference type="RefSeq" id="WP_284133344.1">
    <property type="nucleotide sequence ID" value="NZ_JASKYM010000007.1"/>
</dbReference>
<keyword evidence="5" id="KW-1185">Reference proteome</keyword>
<evidence type="ECO:0000313" key="4">
    <source>
        <dbReference type="EMBL" id="MDK2564420.1"/>
    </source>
</evidence>
<dbReference type="Gene3D" id="3.40.50.920">
    <property type="match status" value="1"/>
</dbReference>
<evidence type="ECO:0000259" key="3">
    <source>
        <dbReference type="Pfam" id="PF17147"/>
    </source>
</evidence>
<sequence>MAKILMKGNEAFGKAAIEAGCKYFFGYPITPQNELPEYMAKELPNVGGVFVQAESEVSAINMIYGGAGTGARVMTSSSSPGIALKQEGITYAAGAELPCVVVNVMRGGPGLGGIQPSQADYFMSTRGGGNGDYRTPVFAPATVQEAVDMIMEAFNVADFYRTPVMVVADGMIGQMMEPVEFRAPKTRELPVKDWATTGTKGKRKPNIINSLYLQPDELEQHCIKLEAKYKEIEKNEVDYEMYKTEDAELVFVAYGTTSRIVKNAIEILRGEGIKAGLIRPKTLWPFPVEAFNQIPEAKNLLTVEMSMGQMVEDVRLAVEGRLPVHFYGRAGGMIPDPDGIANKAKEVVESELAVGGVR</sequence>
<dbReference type="NCBIfam" id="NF005507">
    <property type="entry name" value="PRK07119.1"/>
    <property type="match status" value="1"/>
</dbReference>
<accession>A0ABT7EBV2</accession>
<evidence type="ECO:0000256" key="1">
    <source>
        <dbReference type="ARBA" id="ARBA00023002"/>
    </source>
</evidence>
<dbReference type="CDD" id="cd07034">
    <property type="entry name" value="TPP_PYR_PFOR_IOR-alpha_like"/>
    <property type="match status" value="1"/>
</dbReference>
<organism evidence="4 5">
    <name type="scientific">Romboutsia sedimentorum</name>
    <dbReference type="NCBI Taxonomy" id="1368474"/>
    <lineage>
        <taxon>Bacteria</taxon>
        <taxon>Bacillati</taxon>
        <taxon>Bacillota</taxon>
        <taxon>Clostridia</taxon>
        <taxon>Peptostreptococcales</taxon>
        <taxon>Peptostreptococcaceae</taxon>
        <taxon>Romboutsia</taxon>
    </lineage>
</organism>
<dbReference type="InterPro" id="IPR002880">
    <property type="entry name" value="Pyrv_Fd/Flavodoxin_OxRdtase_N"/>
</dbReference>
<dbReference type="InterPro" id="IPR029061">
    <property type="entry name" value="THDP-binding"/>
</dbReference>